<evidence type="ECO:0000313" key="2">
    <source>
        <dbReference type="Proteomes" id="UP001518990"/>
    </source>
</evidence>
<dbReference type="RefSeq" id="WP_207448942.1">
    <property type="nucleotide sequence ID" value="NZ_CP061095.1"/>
</dbReference>
<name>A0ABS3KHU4_9PROT</name>
<dbReference type="EMBL" id="JACTNF010000018">
    <property type="protein sequence ID" value="MBO1076188.1"/>
    <property type="molecule type" value="Genomic_DNA"/>
</dbReference>
<sequence length="116" mass="11849">MARTVLIADLPQTLEDLIAGILSRRAEVTVVRGATGTDGLLSAARKAGAGVVVVARTDPADPFGVDPAYGTAAGIAVLSLSPNASWACLHRLLPSHECFEDVSVNEIVDAVLGKAG</sequence>
<reference evidence="1 2" key="1">
    <citation type="submission" date="2020-09" db="EMBL/GenBank/DDBJ databases">
        <title>Roseomonas.</title>
        <authorList>
            <person name="Zhu W."/>
        </authorList>
    </citation>
    <scope>NUCLEOTIDE SEQUENCE [LARGE SCALE GENOMIC DNA]</scope>
    <source>
        <strain evidence="1 2">1311</strain>
    </source>
</reference>
<protein>
    <submittedName>
        <fullName evidence="1">Uncharacterized protein</fullName>
    </submittedName>
</protein>
<gene>
    <name evidence="1" type="ORF">IAI60_16340</name>
</gene>
<dbReference type="Proteomes" id="UP001518990">
    <property type="component" value="Unassembled WGS sequence"/>
</dbReference>
<comment type="caution">
    <text evidence="1">The sequence shown here is derived from an EMBL/GenBank/DDBJ whole genome shotgun (WGS) entry which is preliminary data.</text>
</comment>
<keyword evidence="2" id="KW-1185">Reference proteome</keyword>
<evidence type="ECO:0000313" key="1">
    <source>
        <dbReference type="EMBL" id="MBO1076188.1"/>
    </source>
</evidence>
<proteinExistence type="predicted"/>
<accession>A0ABS3KHU4</accession>
<organism evidence="1 2">
    <name type="scientific">Roseomonas marmotae</name>
    <dbReference type="NCBI Taxonomy" id="2768161"/>
    <lineage>
        <taxon>Bacteria</taxon>
        <taxon>Pseudomonadati</taxon>
        <taxon>Pseudomonadota</taxon>
        <taxon>Alphaproteobacteria</taxon>
        <taxon>Acetobacterales</taxon>
        <taxon>Roseomonadaceae</taxon>
        <taxon>Roseomonas</taxon>
    </lineage>
</organism>